<organism evidence="1">
    <name type="scientific">Lygus hesperus</name>
    <name type="common">Western plant bug</name>
    <dbReference type="NCBI Taxonomy" id="30085"/>
    <lineage>
        <taxon>Eukaryota</taxon>
        <taxon>Metazoa</taxon>
        <taxon>Ecdysozoa</taxon>
        <taxon>Arthropoda</taxon>
        <taxon>Hexapoda</taxon>
        <taxon>Insecta</taxon>
        <taxon>Pterygota</taxon>
        <taxon>Neoptera</taxon>
        <taxon>Paraneoptera</taxon>
        <taxon>Hemiptera</taxon>
        <taxon>Heteroptera</taxon>
        <taxon>Panheteroptera</taxon>
        <taxon>Cimicomorpha</taxon>
        <taxon>Miridae</taxon>
        <taxon>Mirini</taxon>
        <taxon>Lygus</taxon>
    </lineage>
</organism>
<dbReference type="EMBL" id="GBRD01015749">
    <property type="protein sequence ID" value="JAG50077.1"/>
    <property type="molecule type" value="Transcribed_RNA"/>
</dbReference>
<feature type="non-terminal residue" evidence="1">
    <location>
        <position position="1"/>
    </location>
</feature>
<name>A0A0K8S9Y0_LYGHE</name>
<feature type="non-terminal residue" evidence="1">
    <location>
        <position position="113"/>
    </location>
</feature>
<accession>A0A0K8S9Y0</accession>
<protein>
    <submittedName>
        <fullName evidence="1">Uncharacterized protein</fullName>
    </submittedName>
</protein>
<evidence type="ECO:0000313" key="1">
    <source>
        <dbReference type="EMBL" id="JAG50077.1"/>
    </source>
</evidence>
<proteinExistence type="predicted"/>
<sequence>KQEWFKGVSQHNKFTPVINRLLTGHGNTRSPRRYGKACVGFFFAAGLSMIQDGMQGLICNTTMLTNGQREGRRVLVEPVPPGVGRTSVVPYFRDLVQHGPVAGHFKLEAHHHA</sequence>
<dbReference type="AlphaFoldDB" id="A0A0K8S9Y0"/>
<reference evidence="1" key="1">
    <citation type="submission" date="2014-09" db="EMBL/GenBank/DDBJ databases">
        <authorList>
            <person name="Magalhaes I.L.F."/>
            <person name="Oliveira U."/>
            <person name="Santos F.R."/>
            <person name="Vidigal T.H.D.A."/>
            <person name="Brescovit A.D."/>
            <person name="Santos A.J."/>
        </authorList>
    </citation>
    <scope>NUCLEOTIDE SEQUENCE</scope>
</reference>